<reference evidence="4" key="1">
    <citation type="submission" date="2022-11" db="UniProtKB">
        <authorList>
            <consortium name="WormBaseParasite"/>
        </authorList>
    </citation>
    <scope>IDENTIFICATION</scope>
</reference>
<feature type="domain" description="OTU" evidence="2">
    <location>
        <begin position="1197"/>
        <end position="1404"/>
    </location>
</feature>
<keyword evidence="1" id="KW-0347">Helicase</keyword>
<dbReference type="Proteomes" id="UP000887563">
    <property type="component" value="Unplaced"/>
</dbReference>
<dbReference type="SUPFAM" id="SSF52540">
    <property type="entry name" value="P-loop containing nucleoside triphosphate hydrolases"/>
    <property type="match status" value="2"/>
</dbReference>
<keyword evidence="1" id="KW-0547">Nucleotide-binding</keyword>
<evidence type="ECO:0000259" key="2">
    <source>
        <dbReference type="PROSITE" id="PS50802"/>
    </source>
</evidence>
<keyword evidence="1" id="KW-0233">DNA recombination</keyword>
<dbReference type="EC" id="5.6.2.3" evidence="1"/>
<dbReference type="Gene3D" id="3.90.70.80">
    <property type="match status" value="1"/>
</dbReference>
<dbReference type="PROSITE" id="PS50802">
    <property type="entry name" value="OTU"/>
    <property type="match status" value="1"/>
</dbReference>
<comment type="cofactor">
    <cofactor evidence="1">
        <name>Mg(2+)</name>
        <dbReference type="ChEBI" id="CHEBI:18420"/>
    </cofactor>
</comment>
<keyword evidence="1" id="KW-0378">Hydrolase</keyword>
<keyword evidence="1" id="KW-0227">DNA damage</keyword>
<dbReference type="InterPro" id="IPR027417">
    <property type="entry name" value="P-loop_NTPase"/>
</dbReference>
<dbReference type="Pfam" id="PF21530">
    <property type="entry name" value="Pif1_2B_dom"/>
    <property type="match status" value="1"/>
</dbReference>
<evidence type="ECO:0000313" key="3">
    <source>
        <dbReference type="Proteomes" id="UP000887563"/>
    </source>
</evidence>
<dbReference type="Pfam" id="PF05970">
    <property type="entry name" value="PIF1"/>
    <property type="match status" value="1"/>
</dbReference>
<dbReference type="GO" id="GO:0005524">
    <property type="term" value="F:ATP binding"/>
    <property type="evidence" value="ECO:0007669"/>
    <property type="project" value="UniProtKB-KW"/>
</dbReference>
<evidence type="ECO:0000313" key="4">
    <source>
        <dbReference type="WBParaSite" id="Minc3s00211g07649"/>
    </source>
</evidence>
<dbReference type="GO" id="GO:0043139">
    <property type="term" value="F:5'-3' DNA helicase activity"/>
    <property type="evidence" value="ECO:0007669"/>
    <property type="project" value="UniProtKB-EC"/>
</dbReference>
<dbReference type="Pfam" id="PF14214">
    <property type="entry name" value="Helitron_like_N"/>
    <property type="match status" value="1"/>
</dbReference>
<organism evidence="3 4">
    <name type="scientific">Meloidogyne incognita</name>
    <name type="common">Southern root-knot nematode worm</name>
    <name type="synonym">Oxyuris incognita</name>
    <dbReference type="NCBI Taxonomy" id="6306"/>
    <lineage>
        <taxon>Eukaryota</taxon>
        <taxon>Metazoa</taxon>
        <taxon>Ecdysozoa</taxon>
        <taxon>Nematoda</taxon>
        <taxon>Chromadorea</taxon>
        <taxon>Rhabditida</taxon>
        <taxon>Tylenchina</taxon>
        <taxon>Tylenchomorpha</taxon>
        <taxon>Tylenchoidea</taxon>
        <taxon>Meloidogynidae</taxon>
        <taxon>Meloidogyninae</taxon>
        <taxon>Meloidogyne</taxon>
        <taxon>Meloidogyne incognita group</taxon>
    </lineage>
</organism>
<dbReference type="WBParaSite" id="Minc3s00211g07649">
    <property type="protein sequence ID" value="Minc3s00211g07649"/>
    <property type="gene ID" value="Minc3s00211g07649"/>
</dbReference>
<comment type="catalytic activity">
    <reaction evidence="1">
        <text>ATP + H2O = ADP + phosphate + H(+)</text>
        <dbReference type="Rhea" id="RHEA:13065"/>
        <dbReference type="ChEBI" id="CHEBI:15377"/>
        <dbReference type="ChEBI" id="CHEBI:15378"/>
        <dbReference type="ChEBI" id="CHEBI:30616"/>
        <dbReference type="ChEBI" id="CHEBI:43474"/>
        <dbReference type="ChEBI" id="CHEBI:456216"/>
        <dbReference type="EC" id="5.6.2.3"/>
    </reaction>
</comment>
<dbReference type="InterPro" id="IPR010285">
    <property type="entry name" value="DNA_helicase_pif1-like_DEAD"/>
</dbReference>
<proteinExistence type="inferred from homology"/>
<dbReference type="GO" id="GO:0000723">
    <property type="term" value="P:telomere maintenance"/>
    <property type="evidence" value="ECO:0007669"/>
    <property type="project" value="InterPro"/>
</dbReference>
<dbReference type="CDD" id="cd18809">
    <property type="entry name" value="SF1_C_RecD"/>
    <property type="match status" value="1"/>
</dbReference>
<dbReference type="Gene3D" id="3.40.50.300">
    <property type="entry name" value="P-loop containing nucleotide triphosphate hydrolases"/>
    <property type="match status" value="1"/>
</dbReference>
<dbReference type="InterPro" id="IPR003323">
    <property type="entry name" value="OTU_dom"/>
</dbReference>
<dbReference type="InterPro" id="IPR049163">
    <property type="entry name" value="Pif1-like_2B_dom"/>
</dbReference>
<evidence type="ECO:0000256" key="1">
    <source>
        <dbReference type="RuleBase" id="RU363044"/>
    </source>
</evidence>
<sequence length="1432" mass="164917">MTNEHFRGSRQYYQKQYAACMTICRELGSIDLLITYTMDPAAPELSNILLEHQNWSDRPMEVCRIFLDKLSELVKDITEREVLGPVKAWFHSLEHQKRGLPHVHFAVILDWENMRKSGRITSKEEYMEQYISAEIPDLPQPNDRTESAVSQRLLHQIVVTKHVHTCNQHCLREGIRCAKRFPHAYSDNNIYSDNAYPKYRRRPPPPSEIERKKNPELFGNIHKYVDRYGKQHVVTNQYVVPFNHFLLSKYRSHINVELVAGDGCVKYVTKYVMKGADMAFIRVEQEGIEGGAWRYDEFHQLRLARYITSMEAFLSLWGTKLVVRSHIVDELDIHGPQGHHVAIEEGRELEIAEDLQRRLNEGEERRTQLTAYFDFNRNRQLIGEPSAGLTYANAYKQLRYNVHKRNWQFYVDPNQHQKKLCRIRTVSPTNLELLAIRILLTVVVDPTCWEDLRSFEDVVYPTFLEAAKARGLMSDDIIWRRTIQEAFDSNKRIQQRIRWLAMFFGSTNLTNPTALLDYVIQLPEDWLYGTRVAQLDFESRRDYVLCNMEWFLRANGIRPDEIEREDGTFETACERIRLPRPSCRNIQPELLNDAEIDPEMMIRTHVDRPFLEEHQRGSTQDYYLRLFYSDPRPTEEQQHFIDEIVRGMWSARHVIDGSETSFAQDIPRYFFITGEGGSGKTFVYNKLIAFLHANEFLIMPMASTGIAAELLYGGATVHKRLCRQKHVDSSTKPFVDYRSQFADTLRKLHGIIIDEVSMQHKDVLEFVDLLFRSVAHRSLKNVPFGGKCVVLGGDWKQLLPVVAGGTLLHQFDASIKNTAIFKNFVTRKLQSNLRLQAGQEQYRILLKCVGTGVLNDADDRVQLPVSICVNSREDLINFVYPRDLLQSALDKWEDFCGRAILCPLNTETFEMNNIILDRINGQERTYYSVTTPIMDDASLENNISDVDHENLTRQTPPGVPEHLLRVRVGSIMMLIINLSVQNGLCNGTRVQIIGLGPNLIRCRVLTGSGKGSDCDLFRTRFLYGSDPKAPQEGMVRCERIQFPLRPGAVMTINKSQGQTLSRVGVALDHSQCFSHGQLYVALSRARDAESVKVATLRKDRRVKNPVIPAMIDEEDFNELGPMEIAMSSGEEPVLIERIPHEQTTTSSTAIISQQPTTSANAIIPRQPTTSANDYSQATPSPTILQNTTAQSAASTNYFLDNVTGDGDCLFRSIVRSLYAGSEGLALHVNFLYEDYQRALRRLIARRYQEDLHNIADEQLTDERIHEIEWDAPHIRQAGLRLDVTDPRRSMREYSLHMMQPAMNNNTRYGSHLEVRYAEIVLNRRILIVENLRRRVVDANGRSHWRNMPNEYQGIFLSPGLSAEEMGLTTITDFGQIFQILRAHNLDNTIVLRLEGLHYRPIYLRPMPEEHGEENVRVLNLLGEVPDEPWTPQ</sequence>
<dbReference type="GO" id="GO:0016787">
    <property type="term" value="F:hydrolase activity"/>
    <property type="evidence" value="ECO:0007669"/>
    <property type="project" value="UniProtKB-KW"/>
</dbReference>
<protein>
    <recommendedName>
        <fullName evidence="1">ATP-dependent DNA helicase</fullName>
        <ecNumber evidence="1">5.6.2.3</ecNumber>
    </recommendedName>
</protein>
<comment type="similarity">
    <text evidence="1">Belongs to the helicase family.</text>
</comment>
<accession>A0A914L3X4</accession>
<keyword evidence="1" id="KW-0067">ATP-binding</keyword>
<dbReference type="GO" id="GO:0006310">
    <property type="term" value="P:DNA recombination"/>
    <property type="evidence" value="ECO:0007669"/>
    <property type="project" value="UniProtKB-KW"/>
</dbReference>
<keyword evidence="1" id="KW-0234">DNA repair</keyword>
<dbReference type="PANTHER" id="PTHR10492">
    <property type="match status" value="1"/>
</dbReference>
<name>A0A914L3X4_MELIC</name>
<dbReference type="InterPro" id="IPR025476">
    <property type="entry name" value="Helitron_helicase-like"/>
</dbReference>
<keyword evidence="3" id="KW-1185">Reference proteome</keyword>
<dbReference type="GO" id="GO:0006281">
    <property type="term" value="P:DNA repair"/>
    <property type="evidence" value="ECO:0007669"/>
    <property type="project" value="UniProtKB-KW"/>
</dbReference>
<dbReference type="PANTHER" id="PTHR10492:SF57">
    <property type="entry name" value="ATP-DEPENDENT DNA HELICASE"/>
    <property type="match status" value="1"/>
</dbReference>